<dbReference type="STRING" id="1122190.GCA_000621105_00907"/>
<comment type="similarity">
    <text evidence="1">Belongs to the peptidase M20 family.</text>
</comment>
<dbReference type="GO" id="GO:0046872">
    <property type="term" value="F:metal ion binding"/>
    <property type="evidence" value="ECO:0007669"/>
    <property type="project" value="UniProtKB-KW"/>
</dbReference>
<dbReference type="RefSeq" id="WP_042803781.1">
    <property type="nucleotide sequence ID" value="NZ_AVSP01000005.1"/>
</dbReference>
<evidence type="ECO:0000256" key="3">
    <source>
        <dbReference type="PIRSR" id="PIRSR001235-1"/>
    </source>
</evidence>
<accession>A0A011NAX6</accession>
<feature type="binding site" evidence="3">
    <location>
        <position position="91"/>
    </location>
    <ligand>
        <name>Zn(2+)</name>
        <dbReference type="ChEBI" id="CHEBI:29105"/>
        <label>2</label>
    </ligand>
</feature>
<feature type="binding site" evidence="3">
    <location>
        <position position="91"/>
    </location>
    <ligand>
        <name>Zn(2+)</name>
        <dbReference type="ChEBI" id="CHEBI:29105"/>
        <label>1</label>
    </ligand>
</feature>
<dbReference type="PANTHER" id="PTHR32494:SF5">
    <property type="entry name" value="ALLANTOATE AMIDOHYDROLASE"/>
    <property type="match status" value="1"/>
</dbReference>
<evidence type="ECO:0000313" key="7">
    <source>
        <dbReference type="Proteomes" id="UP000054123"/>
    </source>
</evidence>
<comment type="caution">
    <text evidence="6">The sequence shown here is derived from an EMBL/GenBank/DDBJ whole genome shotgun (WGS) entry which is preliminary data.</text>
</comment>
<feature type="binding site" evidence="4">
    <location>
        <position position="276"/>
    </location>
    <ligand>
        <name>allantoate</name>
        <dbReference type="ChEBI" id="CHEBI:17536"/>
    </ligand>
</feature>
<feature type="binding site" evidence="3">
    <location>
        <position position="191"/>
    </location>
    <ligand>
        <name>Zn(2+)</name>
        <dbReference type="ChEBI" id="CHEBI:29105"/>
        <label>1</label>
    </ligand>
</feature>
<proteinExistence type="inferred from homology"/>
<dbReference type="NCBIfam" id="NF006771">
    <property type="entry name" value="PRK09290.1-5"/>
    <property type="match status" value="1"/>
</dbReference>
<sequence>MEQITQRITQNLETLKQFTATPGNGCTRLPFSQEARSAVNYLRDLMVEAGLRVKEDEAGNIFGVLEGEQPDLPCVMSGSHYDSVLHGGDYDGIAGVITALETARLLKESGKKFKRNFVVVGFNDEEGMRFGTGYFGSGAMLGLRDTEYCKKFLDKDGISIYEAMRNYGLDPEKVQNAKWEEGSIGHFIETHIEQGPVLDTHGIEIGLVTGIVGLHRHMFTVHGRADHAGTTPMDMRLDAVDAATKVISKIADWAREKNDGTVATVGYMSVLPGGINIVAEKVVFSVDIRSLNMANVEDITAKIEQALAEETAKIGSTFEKETKLVIQPVALSEKMLSILEESTKAHQFSYKRLPSGAGHDSLEIGQKIPTVMIFVPSKEGRSHTPVEFTEYHYFAKAAVLQQELAEKLLDK</sequence>
<name>A0A011NAX6_9PAST</name>
<evidence type="ECO:0000256" key="4">
    <source>
        <dbReference type="PIRSR" id="PIRSR001235-2"/>
    </source>
</evidence>
<dbReference type="PANTHER" id="PTHR32494">
    <property type="entry name" value="ALLANTOATE DEIMINASE-RELATED"/>
    <property type="match status" value="1"/>
</dbReference>
<dbReference type="Gene3D" id="3.40.630.10">
    <property type="entry name" value="Zn peptidases"/>
    <property type="match status" value="1"/>
</dbReference>
<evidence type="ECO:0000256" key="2">
    <source>
        <dbReference type="ARBA" id="ARBA00022801"/>
    </source>
</evidence>
<dbReference type="NCBIfam" id="TIGR01879">
    <property type="entry name" value="hydantase"/>
    <property type="match status" value="1"/>
</dbReference>
<evidence type="ECO:0000259" key="5">
    <source>
        <dbReference type="Pfam" id="PF07687"/>
    </source>
</evidence>
<organism evidence="6 7">
    <name type="scientific">Mannheimia granulomatis</name>
    <dbReference type="NCBI Taxonomy" id="85402"/>
    <lineage>
        <taxon>Bacteria</taxon>
        <taxon>Pseudomonadati</taxon>
        <taxon>Pseudomonadota</taxon>
        <taxon>Gammaproteobacteria</taxon>
        <taxon>Pasteurellales</taxon>
        <taxon>Pasteurellaceae</taxon>
        <taxon>Mannheimia</taxon>
    </lineage>
</organism>
<dbReference type="GO" id="GO:0016813">
    <property type="term" value="F:hydrolase activity, acting on carbon-nitrogen (but not peptide) bonds, in linear amidines"/>
    <property type="evidence" value="ECO:0007669"/>
    <property type="project" value="InterPro"/>
</dbReference>
<feature type="binding site" evidence="3">
    <location>
        <position position="80"/>
    </location>
    <ligand>
        <name>Zn(2+)</name>
        <dbReference type="ChEBI" id="CHEBI:29105"/>
        <label>1</label>
    </ligand>
</feature>
<dbReference type="PIRSF" id="PIRSF001235">
    <property type="entry name" value="Amidase_carbamoylase"/>
    <property type="match status" value="1"/>
</dbReference>
<feature type="domain" description="Peptidase M20 dimerisation" evidence="5">
    <location>
        <begin position="213"/>
        <end position="312"/>
    </location>
</feature>
<feature type="binding site" evidence="4">
    <location>
        <position position="289"/>
    </location>
    <ligand>
        <name>allantoate</name>
        <dbReference type="ChEBI" id="CHEBI:17536"/>
    </ligand>
</feature>
<dbReference type="InterPro" id="IPR011650">
    <property type="entry name" value="Peptidase_M20_dimer"/>
</dbReference>
<dbReference type="InterPro" id="IPR036264">
    <property type="entry name" value="Bact_exopeptidase_dim_dom"/>
</dbReference>
<dbReference type="Proteomes" id="UP000054123">
    <property type="component" value="Unassembled WGS sequence"/>
</dbReference>
<reference evidence="6 7" key="1">
    <citation type="journal article" date="2014" name="Genome Announc.">
        <title>Genome Sequence of a Presumptive Mannheimia haemolytica Strain with an A1/A6-Cross-Reactive Serotype from a White-Tailed Deer (Odocoileus virginianus).</title>
        <authorList>
            <person name="Lawrence P.K."/>
            <person name="Bey R.F."/>
            <person name="Wiener B."/>
            <person name="Kittichotirat W."/>
            <person name="Bumgarner R.E."/>
        </authorList>
    </citation>
    <scope>NUCLEOTIDE SEQUENCE [LARGE SCALE GENOMIC DNA]</scope>
    <source>
        <strain evidence="6 7">PKL10</strain>
    </source>
</reference>
<gene>
    <name evidence="6" type="ORF">AK33_09255</name>
</gene>
<keyword evidence="3" id="KW-0862">Zinc</keyword>
<dbReference type="EMBL" id="JANJ01000006">
    <property type="protein sequence ID" value="EXI61762.1"/>
    <property type="molecule type" value="Genomic_DNA"/>
</dbReference>
<feature type="binding site" evidence="4">
    <location>
        <position position="216"/>
    </location>
    <ligand>
        <name>allantoate</name>
        <dbReference type="ChEBI" id="CHEBI:17536"/>
    </ligand>
</feature>
<comment type="cofactor">
    <cofactor evidence="3">
        <name>Zn(2+)</name>
        <dbReference type="ChEBI" id="CHEBI:29105"/>
    </cofactor>
    <text evidence="3">Binds 2 Zn(2+) ions per subunit.</text>
</comment>
<dbReference type="OrthoDB" id="9808195at2"/>
<dbReference type="SUPFAM" id="SSF53187">
    <property type="entry name" value="Zn-dependent exopeptidases"/>
    <property type="match status" value="1"/>
</dbReference>
<keyword evidence="3" id="KW-0479">Metal-binding</keyword>
<evidence type="ECO:0000313" key="6">
    <source>
        <dbReference type="EMBL" id="EXI61762.1"/>
    </source>
</evidence>
<evidence type="ECO:0000256" key="1">
    <source>
        <dbReference type="ARBA" id="ARBA00006153"/>
    </source>
</evidence>
<dbReference type="InterPro" id="IPR002933">
    <property type="entry name" value="Peptidase_M20"/>
</dbReference>
<dbReference type="CDD" id="cd03884">
    <property type="entry name" value="M20_bAS"/>
    <property type="match status" value="1"/>
</dbReference>
<keyword evidence="2 6" id="KW-0378">Hydrolase</keyword>
<dbReference type="PATRIC" id="fig|1450449.3.peg.1841"/>
<dbReference type="SUPFAM" id="SSF55031">
    <property type="entry name" value="Bacterial exopeptidase dimerisation domain"/>
    <property type="match status" value="1"/>
</dbReference>
<protein>
    <submittedName>
        <fullName evidence="6">Allantoate amidohydrolase</fullName>
    </submittedName>
</protein>
<feature type="binding site" evidence="3">
    <location>
        <position position="126"/>
    </location>
    <ligand>
        <name>Zn(2+)</name>
        <dbReference type="ChEBI" id="CHEBI:29105"/>
        <label>2</label>
    </ligand>
</feature>
<dbReference type="Gene3D" id="3.30.70.360">
    <property type="match status" value="1"/>
</dbReference>
<feature type="binding site" evidence="3">
    <location>
        <position position="383"/>
    </location>
    <ligand>
        <name>Zn(2+)</name>
        <dbReference type="ChEBI" id="CHEBI:29105"/>
        <label>2</label>
    </ligand>
</feature>
<dbReference type="AlphaFoldDB" id="A0A011NAX6"/>
<keyword evidence="7" id="KW-1185">Reference proteome</keyword>
<dbReference type="InterPro" id="IPR010158">
    <property type="entry name" value="Amidase_Cbmase"/>
</dbReference>
<dbReference type="Pfam" id="PF01546">
    <property type="entry name" value="Peptidase_M20"/>
    <property type="match status" value="1"/>
</dbReference>
<dbReference type="Pfam" id="PF07687">
    <property type="entry name" value="M20_dimer"/>
    <property type="match status" value="1"/>
</dbReference>